<name>A0ACC3AZY3_9EURO</name>
<sequence length="285" mass="31342">MAPATASPSTSHLNGPRSRGFLNVMILSAAQKFIAQEFGGARYPDPIHVFVQFLKTVVPGLVSLRCTCLRVSSRQCIVRVELMQTRSQRPAQDSASTAEQPAAVAIVTYADMAKEQGPTQGPSSIGPSQFPDRVRDCEVIDDPVVDATPVTSKLNWRAPRASNGLWGHRLGGHQREVWVSFRDGSAISDILHLALLSDMPLQPPATHQPKFYDQYGLSTLCLSVEFKKRPDPSTQWVLAKSNSNSVRNGRYDVQVQIVAENGDLLALSHHVLHIFGLRVREKAKI</sequence>
<evidence type="ECO:0000313" key="2">
    <source>
        <dbReference type="Proteomes" id="UP001177260"/>
    </source>
</evidence>
<dbReference type="Proteomes" id="UP001177260">
    <property type="component" value="Unassembled WGS sequence"/>
</dbReference>
<organism evidence="1 2">
    <name type="scientific">Aspergillus melleus</name>
    <dbReference type="NCBI Taxonomy" id="138277"/>
    <lineage>
        <taxon>Eukaryota</taxon>
        <taxon>Fungi</taxon>
        <taxon>Dikarya</taxon>
        <taxon>Ascomycota</taxon>
        <taxon>Pezizomycotina</taxon>
        <taxon>Eurotiomycetes</taxon>
        <taxon>Eurotiomycetidae</taxon>
        <taxon>Eurotiales</taxon>
        <taxon>Aspergillaceae</taxon>
        <taxon>Aspergillus</taxon>
        <taxon>Aspergillus subgen. Circumdati</taxon>
    </lineage>
</organism>
<gene>
    <name evidence="1" type="ORF">N8T08_006738</name>
</gene>
<keyword evidence="2" id="KW-1185">Reference proteome</keyword>
<proteinExistence type="predicted"/>
<accession>A0ACC3AZY3</accession>
<reference evidence="1 2" key="1">
    <citation type="journal article" date="2023" name="ACS Omega">
        <title>Identification of the Neoaspergillic Acid Biosynthesis Gene Cluster by Establishing an In Vitro CRISPR-Ribonucleoprotein Genetic System in Aspergillus melleus.</title>
        <authorList>
            <person name="Yuan B."/>
            <person name="Grau M.F."/>
            <person name="Murata R.M."/>
            <person name="Torok T."/>
            <person name="Venkateswaran K."/>
            <person name="Stajich J.E."/>
            <person name="Wang C.C.C."/>
        </authorList>
    </citation>
    <scope>NUCLEOTIDE SEQUENCE [LARGE SCALE GENOMIC DNA]</scope>
    <source>
        <strain evidence="1 2">IMV 1140</strain>
    </source>
</reference>
<dbReference type="EMBL" id="JAOPJF010000040">
    <property type="protein sequence ID" value="KAK1143410.1"/>
    <property type="molecule type" value="Genomic_DNA"/>
</dbReference>
<comment type="caution">
    <text evidence="1">The sequence shown here is derived from an EMBL/GenBank/DDBJ whole genome shotgun (WGS) entry which is preliminary data.</text>
</comment>
<evidence type="ECO:0000313" key="1">
    <source>
        <dbReference type="EMBL" id="KAK1143410.1"/>
    </source>
</evidence>
<protein>
    <submittedName>
        <fullName evidence="1">Uncharacterized protein</fullName>
    </submittedName>
</protein>